<dbReference type="InterPro" id="IPR052078">
    <property type="entry name" value="Trehalose_Metab_GTase"/>
</dbReference>
<keyword evidence="6" id="KW-0119">Carbohydrate metabolism</keyword>
<dbReference type="GO" id="GO:0006006">
    <property type="term" value="P:glucose metabolic process"/>
    <property type="evidence" value="ECO:0007669"/>
    <property type="project" value="UniProtKB-KW"/>
</dbReference>
<dbReference type="Proteomes" id="UP000217199">
    <property type="component" value="Unassembled WGS sequence"/>
</dbReference>
<keyword evidence="10" id="KW-1185">Reference proteome</keyword>
<dbReference type="SUPFAM" id="SSF53756">
    <property type="entry name" value="UDP-Glycosyltransferase/glycogen phosphorylase"/>
    <property type="match status" value="1"/>
</dbReference>
<dbReference type="STRING" id="2282107.A0A286UXQ5"/>
<comment type="similarity">
    <text evidence="1">Belongs to the glycosyltransferase group 1 family. Glycosyltransferase 4 subfamily.</text>
</comment>
<protein>
    <submittedName>
        <fullName evidence="9">Trehalose synthase</fullName>
    </submittedName>
</protein>
<evidence type="ECO:0000256" key="6">
    <source>
        <dbReference type="ARBA" id="ARBA00023277"/>
    </source>
</evidence>
<dbReference type="InParanoid" id="A0A286UXQ5"/>
<evidence type="ECO:0000313" key="9">
    <source>
        <dbReference type="EMBL" id="PAV24332.1"/>
    </source>
</evidence>
<dbReference type="InterPro" id="IPR049438">
    <property type="entry name" value="TreT_GT1"/>
</dbReference>
<dbReference type="Gene3D" id="3.40.50.2000">
    <property type="entry name" value="Glycogen Phosphorylase B"/>
    <property type="match status" value="2"/>
</dbReference>
<keyword evidence="5" id="KW-0808">Transferase</keyword>
<feature type="domain" description="Trehalose synthase N-terminal" evidence="8">
    <location>
        <begin position="333"/>
        <end position="494"/>
    </location>
</feature>
<evidence type="ECO:0000256" key="2">
    <source>
        <dbReference type="ARBA" id="ARBA00011738"/>
    </source>
</evidence>
<evidence type="ECO:0000313" key="10">
    <source>
        <dbReference type="Proteomes" id="UP000217199"/>
    </source>
</evidence>
<evidence type="ECO:0000259" key="8">
    <source>
        <dbReference type="Pfam" id="PF21269"/>
    </source>
</evidence>
<comment type="caution">
    <text evidence="9">The sequence shown here is derived from an EMBL/GenBank/DDBJ whole genome shotgun (WGS) entry which is preliminary data.</text>
</comment>
<keyword evidence="4" id="KW-0328">Glycosyltransferase</keyword>
<gene>
    <name evidence="9" type="ORF">PNOK_0140000</name>
</gene>
<organism evidence="9 10">
    <name type="scientific">Pyrrhoderma noxium</name>
    <dbReference type="NCBI Taxonomy" id="2282107"/>
    <lineage>
        <taxon>Eukaryota</taxon>
        <taxon>Fungi</taxon>
        <taxon>Dikarya</taxon>
        <taxon>Basidiomycota</taxon>
        <taxon>Agaricomycotina</taxon>
        <taxon>Agaricomycetes</taxon>
        <taxon>Hymenochaetales</taxon>
        <taxon>Hymenochaetaceae</taxon>
        <taxon>Pyrrhoderma</taxon>
    </lineage>
</organism>
<dbReference type="PANTHER" id="PTHR47779">
    <property type="entry name" value="SYNTHASE (CCG-9), PUTATIVE (AFU_ORTHOLOGUE AFUA_3G12100)-RELATED"/>
    <property type="match status" value="1"/>
</dbReference>
<evidence type="ECO:0000256" key="1">
    <source>
        <dbReference type="ARBA" id="ARBA00009481"/>
    </source>
</evidence>
<dbReference type="OrthoDB" id="937291at2759"/>
<dbReference type="AlphaFoldDB" id="A0A286UXQ5"/>
<accession>A0A286UXQ5</accession>
<keyword evidence="3" id="KW-0313">Glucose metabolism</keyword>
<dbReference type="Pfam" id="PF21269">
    <property type="entry name" value="TreT_GT1"/>
    <property type="match status" value="1"/>
</dbReference>
<dbReference type="EMBL" id="NBII01000001">
    <property type="protein sequence ID" value="PAV24332.1"/>
    <property type="molecule type" value="Genomic_DNA"/>
</dbReference>
<name>A0A286UXQ5_9AGAM</name>
<dbReference type="Pfam" id="PF00534">
    <property type="entry name" value="Glycos_transf_1"/>
    <property type="match status" value="1"/>
</dbReference>
<comment type="subunit">
    <text evidence="2">Homodimer.</text>
</comment>
<dbReference type="InterPro" id="IPR001296">
    <property type="entry name" value="Glyco_trans_1"/>
</dbReference>
<evidence type="ECO:0000256" key="5">
    <source>
        <dbReference type="ARBA" id="ARBA00022679"/>
    </source>
</evidence>
<sequence length="788" mass="87616">MKNFKKGSRAVYACSQRRAPKVHRHPHHDLLLPRALITDSRRRSFYYICSSNWIMSKNKADFESVASDSLRRRLSNASEKRPNVIGFTSLTPMWAGIAGAPAPNENGFEVSISVHDSVYNTDFASTLIPIPAGKKTADPEQIEEHILDAFRKFSTEHLCKFLGAGVTLSLLKEAPNLCTRLWLELDIVPIVFNIKAYHTESLTKPHIKHRISATNSMINSQLQSGAETPTMLTIPVGSLAGLQAGVTGKLPVVRTLDEQADSAARKCLMYYGPNNNPRLTIGPRNQVTVDAGGKIHLLDDLEEYEKSVRPGTWRAVNKFADELREKKIKIGFFSSTPQGGGVALMRHALIRFLSLLDVDAAWYVPNPSPSVFRTTKNNHNILQGVAAPDLRLTQDAKDNFDQWIYKNGLRWIAEGGPLAEGGVDIAFIDDPQMPGLIPMIKKARPGLPIVYRSHIEIRSDLTSIKGSPQEEVWEYLWKNIQLADLFISHPVSKFVPKDVPMEKVCLLGAATDFLDGLNKELSPWDSQYYMGEFRSLCAKERMNELKWPARDYVIQIARFDPSKGIPNVIDSYYKFREILKSKVPGDEAPQLLVCGHGAVDDPDASIIYDQVIQQVSSEPYVKYASDIIAMRIPPSDQLLNALMQNSKIALQLSTREGFEVKVSEALHAGKPVVACRTGGIPLQIQEGKSGFLCEPGDNNAVAQHLFDLYTNKKLYDTMSEYARTHVSDEVGTVGNAAAWLYLAAVLTRGTKLKPNGAWINDLLRAEAGEPYLPDEPKLPREGLDVHAV</sequence>
<feature type="domain" description="Glycosyl transferase family 1" evidence="7">
    <location>
        <begin position="549"/>
        <end position="724"/>
    </location>
</feature>
<proteinExistence type="inferred from homology"/>
<evidence type="ECO:0000256" key="3">
    <source>
        <dbReference type="ARBA" id="ARBA00022526"/>
    </source>
</evidence>
<evidence type="ECO:0000256" key="4">
    <source>
        <dbReference type="ARBA" id="ARBA00022676"/>
    </source>
</evidence>
<reference evidence="9 10" key="1">
    <citation type="journal article" date="2017" name="Mol. Ecol.">
        <title>Comparative and population genomic landscape of Phellinus noxius: A hypervariable fungus causing root rot in trees.</title>
        <authorList>
            <person name="Chung C.L."/>
            <person name="Lee T.J."/>
            <person name="Akiba M."/>
            <person name="Lee H.H."/>
            <person name="Kuo T.H."/>
            <person name="Liu D."/>
            <person name="Ke H.M."/>
            <person name="Yokoi T."/>
            <person name="Roa M.B."/>
            <person name="Lu M.J."/>
            <person name="Chang Y.Y."/>
            <person name="Ann P.J."/>
            <person name="Tsai J.N."/>
            <person name="Chen C.Y."/>
            <person name="Tzean S.S."/>
            <person name="Ota Y."/>
            <person name="Hattori T."/>
            <person name="Sahashi N."/>
            <person name="Liou R.F."/>
            <person name="Kikuchi T."/>
            <person name="Tsai I.J."/>
        </authorList>
    </citation>
    <scope>NUCLEOTIDE SEQUENCE [LARGE SCALE GENOMIC DNA]</scope>
    <source>
        <strain evidence="9 10">FFPRI411160</strain>
    </source>
</reference>
<evidence type="ECO:0000259" key="7">
    <source>
        <dbReference type="Pfam" id="PF00534"/>
    </source>
</evidence>
<dbReference type="GO" id="GO:0016757">
    <property type="term" value="F:glycosyltransferase activity"/>
    <property type="evidence" value="ECO:0007669"/>
    <property type="project" value="UniProtKB-KW"/>
</dbReference>
<dbReference type="PANTHER" id="PTHR47779:SF1">
    <property type="entry name" value="SYNTHASE (CCG-9), PUTATIVE (AFU_ORTHOLOGUE AFUA_3G12100)-RELATED"/>
    <property type="match status" value="1"/>
</dbReference>
<dbReference type="CDD" id="cd03792">
    <property type="entry name" value="GT4_trehalose_phosphorylase"/>
    <property type="match status" value="1"/>
</dbReference>